<keyword evidence="1" id="KW-0863">Zinc-finger</keyword>
<evidence type="ECO:0000313" key="3">
    <source>
        <dbReference type="EMBL" id="SHJ77539.1"/>
    </source>
</evidence>
<reference evidence="3 4" key="1">
    <citation type="submission" date="2016-11" db="EMBL/GenBank/DDBJ databases">
        <authorList>
            <person name="Jaros S."/>
            <person name="Januszkiewicz K."/>
            <person name="Wedrychowicz H."/>
        </authorList>
    </citation>
    <scope>NUCLEOTIDE SEQUENCE [LARGE SCALE GENOMIC DNA]</scope>
    <source>
        <strain evidence="3 4">CGMCC 4.5723</strain>
    </source>
</reference>
<accession>A0A1M6M262</accession>
<evidence type="ECO:0000259" key="2">
    <source>
        <dbReference type="PROSITE" id="PS50966"/>
    </source>
</evidence>
<dbReference type="STRING" id="758803.SAMN05421803_109153"/>
<dbReference type="PROSITE" id="PS50966">
    <property type="entry name" value="ZF_SWIM"/>
    <property type="match status" value="1"/>
</dbReference>
<keyword evidence="1" id="KW-0479">Metal-binding</keyword>
<feature type="domain" description="SWIM-type" evidence="2">
    <location>
        <begin position="90"/>
        <end position="126"/>
    </location>
</feature>
<evidence type="ECO:0000256" key="1">
    <source>
        <dbReference type="PROSITE-ProRule" id="PRU00325"/>
    </source>
</evidence>
<dbReference type="Pfam" id="PF04434">
    <property type="entry name" value="SWIM"/>
    <property type="match status" value="1"/>
</dbReference>
<keyword evidence="1" id="KW-0862">Zinc</keyword>
<protein>
    <submittedName>
        <fullName evidence="3">SWIM zinc finger</fullName>
    </submittedName>
</protein>
<dbReference type="InterPro" id="IPR007527">
    <property type="entry name" value="Znf_SWIM"/>
</dbReference>
<gene>
    <name evidence="3" type="ORF">SAMN05421803_109153</name>
</gene>
<organism evidence="3 4">
    <name type="scientific">Nocardiopsis flavescens</name>
    <dbReference type="NCBI Taxonomy" id="758803"/>
    <lineage>
        <taxon>Bacteria</taxon>
        <taxon>Bacillati</taxon>
        <taxon>Actinomycetota</taxon>
        <taxon>Actinomycetes</taxon>
        <taxon>Streptosporangiales</taxon>
        <taxon>Nocardiopsidaceae</taxon>
        <taxon>Nocardiopsis</taxon>
    </lineage>
</organism>
<dbReference type="AlphaFoldDB" id="A0A1M6M262"/>
<dbReference type="EMBL" id="FQZK01000009">
    <property type="protein sequence ID" value="SHJ77539.1"/>
    <property type="molecule type" value="Genomic_DNA"/>
</dbReference>
<proteinExistence type="predicted"/>
<dbReference type="GO" id="GO:0008270">
    <property type="term" value="F:zinc ion binding"/>
    <property type="evidence" value="ECO:0007669"/>
    <property type="project" value="UniProtKB-KW"/>
</dbReference>
<evidence type="ECO:0000313" key="4">
    <source>
        <dbReference type="Proteomes" id="UP000184452"/>
    </source>
</evidence>
<sequence length="471" mass="49978">MARRGDNPVYPLRGVLGRLVLSVSPRSVLVVSDRWSIDDVWAVAPDAASRKAAVKVAKAASWPQRGAVAAPAGGASAVWGECQGSGSKPYLAAVHLDGGTGPAYKCSCPSRKIPCKHILGLLALWAQGEVGDREDKPSWVGSWLDGRAARQARAADPAGAAPADPAKAAATLRAREEAVDAGLAELRLWLHDQVDAGLAEVPKMGYDHWDRMAKRLTDAKARGVSGLVSRLPAVARQENWPERVLEHLGMVHLLIDGYRAGDALGERTRGAVRSRVGITLKAEEVRTAGERVADVWAVLGRRTVPGAEDDMTGLRVWLRGTETGRTALALSFGRAEQAPTTPYRLGTAVEAELSFYPDGHRVVPDAGAERPGTVPRGTAVAAALDSYAAVLAEDPWRDTWPLVLAGVVPARDDRWYLADSAGDALPLATAAPRRLLAVTGGHPATVAAEWNPHEGLTPIAVWDRTGKAIPL</sequence>
<dbReference type="Proteomes" id="UP000184452">
    <property type="component" value="Unassembled WGS sequence"/>
</dbReference>
<keyword evidence="4" id="KW-1185">Reference proteome</keyword>
<name>A0A1M6M262_9ACTN</name>